<feature type="transmembrane region" description="Helical" evidence="1">
    <location>
        <begin position="64"/>
        <end position="80"/>
    </location>
</feature>
<name>A0A2W1BJ41_HELAM</name>
<evidence type="ECO:0000313" key="2">
    <source>
        <dbReference type="EMBL" id="PZC72856.1"/>
    </source>
</evidence>
<evidence type="ECO:0000313" key="3">
    <source>
        <dbReference type="Proteomes" id="UP000249218"/>
    </source>
</evidence>
<organism evidence="2 3">
    <name type="scientific">Helicoverpa armigera</name>
    <name type="common">Cotton bollworm</name>
    <name type="synonym">Heliothis armigera</name>
    <dbReference type="NCBI Taxonomy" id="29058"/>
    <lineage>
        <taxon>Eukaryota</taxon>
        <taxon>Metazoa</taxon>
        <taxon>Ecdysozoa</taxon>
        <taxon>Arthropoda</taxon>
        <taxon>Hexapoda</taxon>
        <taxon>Insecta</taxon>
        <taxon>Pterygota</taxon>
        <taxon>Neoptera</taxon>
        <taxon>Endopterygota</taxon>
        <taxon>Lepidoptera</taxon>
        <taxon>Glossata</taxon>
        <taxon>Ditrysia</taxon>
        <taxon>Noctuoidea</taxon>
        <taxon>Noctuidae</taxon>
        <taxon>Heliothinae</taxon>
        <taxon>Helicoverpa</taxon>
    </lineage>
</organism>
<sequence>MSIIKTDIFTKMIIGLQLICGFYCKISTNKVVNALVRAYCVSIAATNIVLILCELFITIYRSGIGIVVFVATLYFLHLIIDLCSNCENFLKFVNNIRQPISQDLQSDVSTPITAIVL</sequence>
<protein>
    <submittedName>
        <fullName evidence="2">Uncharacterized protein</fullName>
    </submittedName>
</protein>
<feature type="non-terminal residue" evidence="2">
    <location>
        <position position="117"/>
    </location>
</feature>
<dbReference type="AlphaFoldDB" id="A0A2W1BJ41"/>
<proteinExistence type="predicted"/>
<dbReference type="OrthoDB" id="7477935at2759"/>
<keyword evidence="1" id="KW-1133">Transmembrane helix</keyword>
<keyword evidence="1" id="KW-0812">Transmembrane</keyword>
<dbReference type="EMBL" id="KZ150148">
    <property type="protein sequence ID" value="PZC72856.1"/>
    <property type="molecule type" value="Genomic_DNA"/>
</dbReference>
<accession>A0A2W1BJ41</accession>
<reference evidence="2 3" key="1">
    <citation type="journal article" date="2017" name="BMC Biol.">
        <title>Genomic innovations, transcriptional plasticity and gene loss underlying the evolution and divergence of two highly polyphagous and invasive Helicoverpa pest species.</title>
        <authorList>
            <person name="Pearce S.L."/>
            <person name="Clarke D.F."/>
            <person name="East P.D."/>
            <person name="Elfekih S."/>
            <person name="Gordon K.H."/>
            <person name="Jermiin L.S."/>
            <person name="McGaughran A."/>
            <person name="Oakeshott J.G."/>
            <person name="Papanikolaou A."/>
            <person name="Perera O.P."/>
            <person name="Rane R.V."/>
            <person name="Richards S."/>
            <person name="Tay W.T."/>
            <person name="Walsh T.K."/>
            <person name="Anderson A."/>
            <person name="Anderson C.J."/>
            <person name="Asgari S."/>
            <person name="Board P.G."/>
            <person name="Bretschneider A."/>
            <person name="Campbell P.M."/>
            <person name="Chertemps T."/>
            <person name="Christeller J.T."/>
            <person name="Coppin C.W."/>
            <person name="Downes S.J."/>
            <person name="Duan G."/>
            <person name="Farnsworth C.A."/>
            <person name="Good R.T."/>
            <person name="Han L.B."/>
            <person name="Han Y.C."/>
            <person name="Hatje K."/>
            <person name="Horne I."/>
            <person name="Huang Y.P."/>
            <person name="Hughes D.S."/>
            <person name="Jacquin-Joly E."/>
            <person name="James W."/>
            <person name="Jhangiani S."/>
            <person name="Kollmar M."/>
            <person name="Kuwar S.S."/>
            <person name="Li S."/>
            <person name="Liu N.Y."/>
            <person name="Maibeche M.T."/>
            <person name="Miller J.R."/>
            <person name="Montagne N."/>
            <person name="Perry T."/>
            <person name="Qu J."/>
            <person name="Song S.V."/>
            <person name="Sutton G.G."/>
            <person name="Vogel H."/>
            <person name="Walenz B.P."/>
            <person name="Xu W."/>
            <person name="Zhang H.J."/>
            <person name="Zou Z."/>
            <person name="Batterham P."/>
            <person name="Edwards O.R."/>
            <person name="Feyereisen R."/>
            <person name="Gibbs R.A."/>
            <person name="Heckel D.G."/>
            <person name="McGrath A."/>
            <person name="Robin C."/>
            <person name="Scherer S.E."/>
            <person name="Worley K.C."/>
            <person name="Wu Y.D."/>
        </authorList>
    </citation>
    <scope>NUCLEOTIDE SEQUENCE [LARGE SCALE GENOMIC DNA]</scope>
    <source>
        <strain evidence="2">Harm_GR_Male_#8</strain>
        <tissue evidence="2">Whole organism</tissue>
    </source>
</reference>
<feature type="transmembrane region" description="Helical" evidence="1">
    <location>
        <begin position="34"/>
        <end position="57"/>
    </location>
</feature>
<keyword evidence="1" id="KW-0472">Membrane</keyword>
<keyword evidence="3" id="KW-1185">Reference proteome</keyword>
<gene>
    <name evidence="2" type="primary">HaOG200870</name>
    <name evidence="2" type="ORF">B5X24_HaOG200870</name>
</gene>
<evidence type="ECO:0000256" key="1">
    <source>
        <dbReference type="SAM" id="Phobius"/>
    </source>
</evidence>
<dbReference type="Proteomes" id="UP000249218">
    <property type="component" value="Unassembled WGS sequence"/>
</dbReference>